<feature type="region of interest" description="Disordered" evidence="1">
    <location>
        <begin position="1"/>
        <end position="67"/>
    </location>
</feature>
<gene>
    <name evidence="2" type="ORF">NC653_001771</name>
</gene>
<accession>A0AAD6WFX6</accession>
<dbReference type="EMBL" id="JAQIZT010000001">
    <property type="protein sequence ID" value="KAJ7011438.1"/>
    <property type="molecule type" value="Genomic_DNA"/>
</dbReference>
<comment type="caution">
    <text evidence="2">The sequence shown here is derived from an EMBL/GenBank/DDBJ whole genome shotgun (WGS) entry which is preliminary data.</text>
</comment>
<evidence type="ECO:0000313" key="2">
    <source>
        <dbReference type="EMBL" id="KAJ7011438.1"/>
    </source>
</evidence>
<protein>
    <submittedName>
        <fullName evidence="2">Uncharacterized protein</fullName>
    </submittedName>
</protein>
<feature type="compositionally biased region" description="Low complexity" evidence="1">
    <location>
        <begin position="14"/>
        <end position="34"/>
    </location>
</feature>
<evidence type="ECO:0000313" key="3">
    <source>
        <dbReference type="Proteomes" id="UP001164929"/>
    </source>
</evidence>
<name>A0AAD6WFX6_9ROSI</name>
<keyword evidence="3" id="KW-1185">Reference proteome</keyword>
<sequence>MQALKHSLLTRRQLATPPISSSPAPAPQATLQPPGSRPRVYQVTSYGADPTGKSDSTETLESYSRCA</sequence>
<dbReference type="AlphaFoldDB" id="A0AAD6WFX6"/>
<proteinExistence type="predicted"/>
<dbReference type="Proteomes" id="UP001164929">
    <property type="component" value="Chromosome 1"/>
</dbReference>
<reference evidence="2 3" key="1">
    <citation type="journal article" date="2023" name="Mol. Ecol. Resour.">
        <title>Chromosome-level genome assembly of a triploid poplar Populus alba 'Berolinensis'.</title>
        <authorList>
            <person name="Chen S."/>
            <person name="Yu Y."/>
            <person name="Wang X."/>
            <person name="Wang S."/>
            <person name="Zhang T."/>
            <person name="Zhou Y."/>
            <person name="He R."/>
            <person name="Meng N."/>
            <person name="Wang Y."/>
            <person name="Liu W."/>
            <person name="Liu Z."/>
            <person name="Liu J."/>
            <person name="Guo Q."/>
            <person name="Huang H."/>
            <person name="Sederoff R.R."/>
            <person name="Wang G."/>
            <person name="Qu G."/>
            <person name="Chen S."/>
        </authorList>
    </citation>
    <scope>NUCLEOTIDE SEQUENCE [LARGE SCALE GENOMIC DNA]</scope>
    <source>
        <strain evidence="2">SC-2020</strain>
    </source>
</reference>
<evidence type="ECO:0000256" key="1">
    <source>
        <dbReference type="SAM" id="MobiDB-lite"/>
    </source>
</evidence>
<organism evidence="2 3">
    <name type="scientific">Populus alba x Populus x berolinensis</name>
    <dbReference type="NCBI Taxonomy" id="444605"/>
    <lineage>
        <taxon>Eukaryota</taxon>
        <taxon>Viridiplantae</taxon>
        <taxon>Streptophyta</taxon>
        <taxon>Embryophyta</taxon>
        <taxon>Tracheophyta</taxon>
        <taxon>Spermatophyta</taxon>
        <taxon>Magnoliopsida</taxon>
        <taxon>eudicotyledons</taxon>
        <taxon>Gunneridae</taxon>
        <taxon>Pentapetalae</taxon>
        <taxon>rosids</taxon>
        <taxon>fabids</taxon>
        <taxon>Malpighiales</taxon>
        <taxon>Salicaceae</taxon>
        <taxon>Saliceae</taxon>
        <taxon>Populus</taxon>
    </lineage>
</organism>
<feature type="compositionally biased region" description="Polar residues" evidence="1">
    <location>
        <begin position="53"/>
        <end position="67"/>
    </location>
</feature>